<feature type="transmembrane region" description="Helical" evidence="6">
    <location>
        <begin position="259"/>
        <end position="279"/>
    </location>
</feature>
<evidence type="ECO:0000313" key="8">
    <source>
        <dbReference type="Proteomes" id="UP000037460"/>
    </source>
</evidence>
<feature type="transmembrane region" description="Helical" evidence="6">
    <location>
        <begin position="80"/>
        <end position="97"/>
    </location>
</feature>
<reference evidence="8" key="1">
    <citation type="journal article" date="2015" name="PLoS Genet.">
        <title>Genome Sequence and Transcriptome Analyses of Chrysochromulina tobin: Metabolic Tools for Enhanced Algal Fitness in the Prominent Order Prymnesiales (Haptophyceae).</title>
        <authorList>
            <person name="Hovde B.T."/>
            <person name="Deodato C.R."/>
            <person name="Hunsperger H.M."/>
            <person name="Ryken S.A."/>
            <person name="Yost W."/>
            <person name="Jha R.K."/>
            <person name="Patterson J."/>
            <person name="Monnat R.J. Jr."/>
            <person name="Barlow S.B."/>
            <person name="Starkenburg S.R."/>
            <person name="Cattolico R.A."/>
        </authorList>
    </citation>
    <scope>NUCLEOTIDE SEQUENCE</scope>
    <source>
        <strain evidence="8">CCMP291</strain>
    </source>
</reference>
<feature type="transmembrane region" description="Helical" evidence="6">
    <location>
        <begin position="191"/>
        <end position="212"/>
    </location>
</feature>
<evidence type="ECO:0000256" key="3">
    <source>
        <dbReference type="ARBA" id="ARBA00022989"/>
    </source>
</evidence>
<organism evidence="7 8">
    <name type="scientific">Chrysochromulina tobinii</name>
    <dbReference type="NCBI Taxonomy" id="1460289"/>
    <lineage>
        <taxon>Eukaryota</taxon>
        <taxon>Haptista</taxon>
        <taxon>Haptophyta</taxon>
        <taxon>Prymnesiophyceae</taxon>
        <taxon>Prymnesiales</taxon>
        <taxon>Chrysochromulinaceae</taxon>
        <taxon>Chrysochromulina</taxon>
    </lineage>
</organism>
<feature type="transmembrane region" description="Helical" evidence="6">
    <location>
        <begin position="49"/>
        <end position="68"/>
    </location>
</feature>
<feature type="region of interest" description="Disordered" evidence="5">
    <location>
        <begin position="286"/>
        <end position="311"/>
    </location>
</feature>
<sequence length="311" mass="32381">MKRSSDVESGLPLHLRWRWMIGFFNLAIFATVLNLISFGLLPLALISPFAGMTMVFSILLAATGLLHASERISYEQCRGCAIVLTGLTVVSLYGPHATGQGADTIAALLALFTAPPFVVFASVTVSTVAGYLWVLYAPSAARFRPEPSSFVSTVCSAYAASVCGALSQLFLKVVSLACHEAVADEGPGLLIFLHPTVAVAFVGLALAAPLQLHLLNSTLASSPVSYAVPVYQALLTLLTTAAGGVFFSEFNRMSAQRTLVYAGGAAVSLSGLIVLGSAAQEAQAAGTSEGSQPLVFGYDSIENDPSSADEP</sequence>
<evidence type="ECO:0000256" key="5">
    <source>
        <dbReference type="SAM" id="MobiDB-lite"/>
    </source>
</evidence>
<evidence type="ECO:0000256" key="2">
    <source>
        <dbReference type="ARBA" id="ARBA00022692"/>
    </source>
</evidence>
<dbReference type="InterPro" id="IPR037185">
    <property type="entry name" value="EmrE-like"/>
</dbReference>
<feature type="transmembrane region" description="Helical" evidence="6">
    <location>
        <begin position="117"/>
        <end position="137"/>
    </location>
</feature>
<keyword evidence="4 6" id="KW-0472">Membrane</keyword>
<comment type="subcellular location">
    <subcellularLocation>
        <location evidence="1">Membrane</location>
        <topology evidence="1">Multi-pass membrane protein</topology>
    </subcellularLocation>
</comment>
<keyword evidence="3 6" id="KW-1133">Transmembrane helix</keyword>
<dbReference type="EMBL" id="JWZX01002447">
    <property type="protein sequence ID" value="KOO29215.1"/>
    <property type="molecule type" value="Genomic_DNA"/>
</dbReference>
<dbReference type="AlphaFoldDB" id="A0A0M0JRU0"/>
<protein>
    <recommendedName>
        <fullName evidence="9">Magnesium transporter</fullName>
    </recommendedName>
</protein>
<dbReference type="InterPro" id="IPR008521">
    <property type="entry name" value="Mg_trans_NIPA"/>
</dbReference>
<evidence type="ECO:0000313" key="7">
    <source>
        <dbReference type="EMBL" id="KOO29215.1"/>
    </source>
</evidence>
<gene>
    <name evidence="7" type="ORF">Ctob_004700</name>
</gene>
<dbReference type="GO" id="GO:0015095">
    <property type="term" value="F:magnesium ion transmembrane transporter activity"/>
    <property type="evidence" value="ECO:0007669"/>
    <property type="project" value="InterPro"/>
</dbReference>
<dbReference type="PANTHER" id="PTHR12570">
    <property type="match status" value="1"/>
</dbReference>
<evidence type="ECO:0000256" key="4">
    <source>
        <dbReference type="ARBA" id="ARBA00023136"/>
    </source>
</evidence>
<dbReference type="Pfam" id="PF05653">
    <property type="entry name" value="Mg_trans_NIPA"/>
    <property type="match status" value="1"/>
</dbReference>
<dbReference type="Proteomes" id="UP000037460">
    <property type="component" value="Unassembled WGS sequence"/>
</dbReference>
<dbReference type="SUPFAM" id="SSF103481">
    <property type="entry name" value="Multidrug resistance efflux transporter EmrE"/>
    <property type="match status" value="1"/>
</dbReference>
<dbReference type="OrthoDB" id="165382at2759"/>
<evidence type="ECO:0000256" key="1">
    <source>
        <dbReference type="ARBA" id="ARBA00004141"/>
    </source>
</evidence>
<proteinExistence type="predicted"/>
<name>A0A0M0JRU0_9EUKA</name>
<dbReference type="GO" id="GO:0016020">
    <property type="term" value="C:membrane"/>
    <property type="evidence" value="ECO:0007669"/>
    <property type="project" value="UniProtKB-SubCell"/>
</dbReference>
<keyword evidence="8" id="KW-1185">Reference proteome</keyword>
<evidence type="ECO:0000256" key="6">
    <source>
        <dbReference type="SAM" id="Phobius"/>
    </source>
</evidence>
<accession>A0A0M0JRU0</accession>
<feature type="transmembrane region" description="Helical" evidence="6">
    <location>
        <begin position="224"/>
        <end position="247"/>
    </location>
</feature>
<keyword evidence="2 6" id="KW-0812">Transmembrane</keyword>
<feature type="transmembrane region" description="Helical" evidence="6">
    <location>
        <begin position="21"/>
        <end position="43"/>
    </location>
</feature>
<comment type="caution">
    <text evidence="7">The sequence shown here is derived from an EMBL/GenBank/DDBJ whole genome shotgun (WGS) entry which is preliminary data.</text>
</comment>
<evidence type="ECO:0008006" key="9">
    <source>
        <dbReference type="Google" id="ProtNLM"/>
    </source>
</evidence>